<gene>
    <name evidence="1" type="ORF">CIPAW_03G236800</name>
</gene>
<organism evidence="1 2">
    <name type="scientific">Carya illinoinensis</name>
    <name type="common">Pecan</name>
    <dbReference type="NCBI Taxonomy" id="32201"/>
    <lineage>
        <taxon>Eukaryota</taxon>
        <taxon>Viridiplantae</taxon>
        <taxon>Streptophyta</taxon>
        <taxon>Embryophyta</taxon>
        <taxon>Tracheophyta</taxon>
        <taxon>Spermatophyta</taxon>
        <taxon>Magnoliopsida</taxon>
        <taxon>eudicotyledons</taxon>
        <taxon>Gunneridae</taxon>
        <taxon>Pentapetalae</taxon>
        <taxon>rosids</taxon>
        <taxon>fabids</taxon>
        <taxon>Fagales</taxon>
        <taxon>Juglandaceae</taxon>
        <taxon>Carya</taxon>
    </lineage>
</organism>
<reference evidence="1" key="1">
    <citation type="submission" date="2020-12" db="EMBL/GenBank/DDBJ databases">
        <title>WGS assembly of Carya illinoinensis cv. Pawnee.</title>
        <authorList>
            <person name="Platts A."/>
            <person name="Shu S."/>
            <person name="Wright S."/>
            <person name="Barry K."/>
            <person name="Edger P."/>
            <person name="Pires J.C."/>
            <person name="Schmutz J."/>
        </authorList>
    </citation>
    <scope>NUCLEOTIDE SEQUENCE</scope>
    <source>
        <tissue evidence="1">Leaf</tissue>
    </source>
</reference>
<accession>A0A8T1R4L9</accession>
<keyword evidence="2" id="KW-1185">Reference proteome</keyword>
<dbReference type="Proteomes" id="UP000811609">
    <property type="component" value="Chromosome 3"/>
</dbReference>
<evidence type="ECO:0000313" key="1">
    <source>
        <dbReference type="EMBL" id="KAG6662360.1"/>
    </source>
</evidence>
<protein>
    <submittedName>
        <fullName evidence="1">Uncharacterized protein</fullName>
    </submittedName>
</protein>
<name>A0A8T1R4L9_CARIL</name>
<proteinExistence type="predicted"/>
<dbReference type="EMBL" id="CM031811">
    <property type="protein sequence ID" value="KAG6662360.1"/>
    <property type="molecule type" value="Genomic_DNA"/>
</dbReference>
<comment type="caution">
    <text evidence="1">The sequence shown here is derived from an EMBL/GenBank/DDBJ whole genome shotgun (WGS) entry which is preliminary data.</text>
</comment>
<dbReference type="AlphaFoldDB" id="A0A8T1R4L9"/>
<evidence type="ECO:0000313" key="2">
    <source>
        <dbReference type="Proteomes" id="UP000811609"/>
    </source>
</evidence>
<sequence length="68" mass="7781">MRMFGFQMQIGRGRMLFPSCMIANLNGIFLQQSCFLSNFQVFSNVVPTFVQQCRRCLSYKIAGNHGPI</sequence>